<evidence type="ECO:0000256" key="6">
    <source>
        <dbReference type="ARBA" id="ARBA00022679"/>
    </source>
</evidence>
<dbReference type="SUPFAM" id="SSF53167">
    <property type="entry name" value="Purine and uridine phosphorylases"/>
    <property type="match status" value="1"/>
</dbReference>
<evidence type="ECO:0000256" key="8">
    <source>
        <dbReference type="ARBA" id="ARBA00023918"/>
    </source>
</evidence>
<evidence type="ECO:0000256" key="3">
    <source>
        <dbReference type="ARBA" id="ARBA00011886"/>
    </source>
</evidence>
<evidence type="ECO:0000313" key="17">
    <source>
        <dbReference type="RefSeq" id="XP_030043820.1"/>
    </source>
</evidence>
<evidence type="ECO:0000256" key="12">
    <source>
        <dbReference type="ARBA" id="ARBA00054498"/>
    </source>
</evidence>
<feature type="binding site" evidence="14">
    <location>
        <position position="214"/>
    </location>
    <ligand>
        <name>a purine D-ribonucleoside</name>
        <dbReference type="ChEBI" id="CHEBI:142355"/>
    </ligand>
</feature>
<gene>
    <name evidence="17" type="primary">PNP</name>
</gene>
<feature type="binding site" evidence="14">
    <location>
        <position position="256"/>
    </location>
    <ligand>
        <name>a purine D-ribonucleoside</name>
        <dbReference type="ChEBI" id="CHEBI:142355"/>
    </ligand>
</feature>
<dbReference type="FunFam" id="3.40.50.1580:FF:000004">
    <property type="entry name" value="Purine nucleoside phosphorylase"/>
    <property type="match status" value="1"/>
</dbReference>
<comment type="similarity">
    <text evidence="2 13">Belongs to the PNP/MTAP phosphorylase family.</text>
</comment>
<dbReference type="NCBIfam" id="TIGR01700">
    <property type="entry name" value="PNPH"/>
    <property type="match status" value="1"/>
</dbReference>
<feature type="binding site" evidence="14">
    <location>
        <begin position="97"/>
        <end position="99"/>
    </location>
    <ligand>
        <name>phosphate</name>
        <dbReference type="ChEBI" id="CHEBI:43474"/>
    </ligand>
</feature>
<dbReference type="PANTHER" id="PTHR11904:SF12">
    <property type="entry name" value="PURINE NUCLEOSIDE PHOSPHORYLASE"/>
    <property type="match status" value="1"/>
</dbReference>
<dbReference type="Proteomes" id="UP000515156">
    <property type="component" value="Chromosome 14"/>
</dbReference>
<organism evidence="16 17">
    <name type="scientific">Microcaecilia unicolor</name>
    <dbReference type="NCBI Taxonomy" id="1415580"/>
    <lineage>
        <taxon>Eukaryota</taxon>
        <taxon>Metazoa</taxon>
        <taxon>Chordata</taxon>
        <taxon>Craniata</taxon>
        <taxon>Vertebrata</taxon>
        <taxon>Euteleostomi</taxon>
        <taxon>Amphibia</taxon>
        <taxon>Gymnophiona</taxon>
        <taxon>Siphonopidae</taxon>
        <taxon>Microcaecilia</taxon>
    </lineage>
</organism>
<evidence type="ECO:0000256" key="14">
    <source>
        <dbReference type="PIRSR" id="PIRSR000477-2"/>
    </source>
</evidence>
<comment type="pathway">
    <text evidence="1 13">Purine metabolism; purine nucleoside salvage.</text>
</comment>
<dbReference type="NCBIfam" id="NF006054">
    <property type="entry name" value="PRK08202.1"/>
    <property type="match status" value="1"/>
</dbReference>
<feature type="binding site" evidence="14">
    <location>
        <position position="77"/>
    </location>
    <ligand>
        <name>phosphate</name>
        <dbReference type="ChEBI" id="CHEBI:43474"/>
    </ligand>
</feature>
<dbReference type="KEGG" id="muo:115458119"/>
<dbReference type="PANTHER" id="PTHR11904">
    <property type="entry name" value="METHYLTHIOADENOSINE/PURINE NUCLEOSIDE PHOSPHORYLASE"/>
    <property type="match status" value="1"/>
</dbReference>
<dbReference type="GO" id="GO:0006166">
    <property type="term" value="P:purine ribonucleoside salvage"/>
    <property type="evidence" value="ECO:0007669"/>
    <property type="project" value="UniProtKB-KW"/>
</dbReference>
<keyword evidence="7" id="KW-0660">Purine salvage</keyword>
<protein>
    <recommendedName>
        <fullName evidence="4 13">Purine nucleoside phosphorylase</fullName>
        <ecNumber evidence="3 13">2.4.2.1</ecNumber>
    </recommendedName>
    <alternativeName>
        <fullName evidence="13">Inosine-guanosine phosphorylase</fullName>
    </alternativeName>
</protein>
<proteinExistence type="inferred from homology"/>
<feature type="binding site" evidence="14">
    <location>
        <position position="129"/>
    </location>
    <ligand>
        <name>phosphate</name>
        <dbReference type="ChEBI" id="CHEBI:43474"/>
    </ligand>
</feature>
<comment type="catalytic activity">
    <reaction evidence="8 13">
        <text>inosine + phosphate = alpha-D-ribose 1-phosphate + hypoxanthine</text>
        <dbReference type="Rhea" id="RHEA:27646"/>
        <dbReference type="ChEBI" id="CHEBI:17368"/>
        <dbReference type="ChEBI" id="CHEBI:17596"/>
        <dbReference type="ChEBI" id="CHEBI:43474"/>
        <dbReference type="ChEBI" id="CHEBI:57720"/>
        <dbReference type="EC" id="2.4.2.1"/>
    </reaction>
</comment>
<dbReference type="UniPathway" id="UPA00606"/>
<dbReference type="GeneID" id="115458119"/>
<evidence type="ECO:0000256" key="5">
    <source>
        <dbReference type="ARBA" id="ARBA00022676"/>
    </source>
</evidence>
<evidence type="ECO:0000256" key="10">
    <source>
        <dbReference type="ARBA" id="ARBA00023950"/>
    </source>
</evidence>
<name>A0A6P7WZX7_9AMPH</name>
<dbReference type="FunCoup" id="A0A6P7WZX7">
    <property type="interactions" value="667"/>
</dbReference>
<comment type="function">
    <text evidence="12">Catalyzes the phosphorolytic breakdown of the N-glycosidic bond in the beta-(deoxy)ribonucleoside molecules, with the formation of the corresponding free purine bases and pentose-1-phosphate. Preferentially acts on 6-oxopurine nucleosides including inosine and guanosine.</text>
</comment>
<evidence type="ECO:0000259" key="15">
    <source>
        <dbReference type="Pfam" id="PF01048"/>
    </source>
</evidence>
<dbReference type="InterPro" id="IPR000845">
    <property type="entry name" value="Nucleoside_phosphorylase_d"/>
</dbReference>
<evidence type="ECO:0000256" key="1">
    <source>
        <dbReference type="ARBA" id="ARBA00005058"/>
    </source>
</evidence>
<dbReference type="CDD" id="cd09009">
    <property type="entry name" value="PNP-EcPNPII_like"/>
    <property type="match status" value="1"/>
</dbReference>
<accession>A0A6P7WZX7</accession>
<comment type="function">
    <text evidence="13">The purine nucleoside phosphorylases catalyze the phosphorolytic breakdown of the N-glycosidic bond in the beta-(deoxy)ribonucleoside molecules, with the formation of the corresponding free purine bases and pentose-1-phosphate.</text>
</comment>
<reference evidence="17" key="1">
    <citation type="submission" date="2025-08" db="UniProtKB">
        <authorList>
            <consortium name="RefSeq"/>
        </authorList>
    </citation>
    <scope>IDENTIFICATION</scope>
</reference>
<dbReference type="RefSeq" id="XP_030043820.1">
    <property type="nucleotide sequence ID" value="XM_030187960.1"/>
</dbReference>
<dbReference type="InterPro" id="IPR011268">
    <property type="entry name" value="Purine_phosphorylase"/>
</dbReference>
<sequence length="300" mass="33384">MATRAKEQEEKERRRTGYTYEEYKQTADWLLAKTKYRPSVAIVLGSGLGGLADFLENPVVFKYTDIPNFPQSTVEGHAGQLMFGNLNGKPCVCMKGRFHMYEGHPLWKVAFPIRIFFLMGVRTVLLTNAAGGLNKEYKVGDLMIIKDHINMPGLVGQNPLTGKNDERFGPRFPPLSDAYDKDLRKLVLAVGQELGHSDIMKEGVYVSVGGPSYETIAECKFLSRLGADAVGMSTVPEVIVARHCGMRVLAISLITNKVVMDYESNTTANHEEVLETGKNSSKVMEKLVTTLLQRIKHNNI</sequence>
<evidence type="ECO:0000256" key="4">
    <source>
        <dbReference type="ARBA" id="ARBA00013834"/>
    </source>
</evidence>
<feature type="binding site" evidence="14">
    <location>
        <position position="46"/>
    </location>
    <ligand>
        <name>phosphate</name>
        <dbReference type="ChEBI" id="CHEBI:43474"/>
    </ligand>
</feature>
<comment type="catalytic activity">
    <reaction evidence="9 13">
        <text>2'-deoxyguanosine + phosphate = 2-deoxy-alpha-D-ribose 1-phosphate + guanine</text>
        <dbReference type="Rhea" id="RHEA:27738"/>
        <dbReference type="ChEBI" id="CHEBI:16235"/>
        <dbReference type="ChEBI" id="CHEBI:17172"/>
        <dbReference type="ChEBI" id="CHEBI:43474"/>
        <dbReference type="ChEBI" id="CHEBI:57259"/>
        <dbReference type="EC" id="2.4.2.1"/>
    </reaction>
</comment>
<feature type="binding site" evidence="14">
    <location>
        <position position="233"/>
    </location>
    <ligand>
        <name>phosphate</name>
        <dbReference type="ChEBI" id="CHEBI:43474"/>
    </ligand>
</feature>
<comment type="catalytic activity">
    <reaction evidence="10 13">
        <text>2'-deoxyinosine + phosphate = 2-deoxy-alpha-D-ribose 1-phosphate + hypoxanthine</text>
        <dbReference type="Rhea" id="RHEA:27750"/>
        <dbReference type="ChEBI" id="CHEBI:17368"/>
        <dbReference type="ChEBI" id="CHEBI:28997"/>
        <dbReference type="ChEBI" id="CHEBI:43474"/>
        <dbReference type="ChEBI" id="CHEBI:57259"/>
        <dbReference type="EC" id="2.4.2.1"/>
    </reaction>
</comment>
<evidence type="ECO:0000256" key="2">
    <source>
        <dbReference type="ARBA" id="ARBA00006751"/>
    </source>
</evidence>
<dbReference type="GO" id="GO:0004731">
    <property type="term" value="F:purine-nucleoside phosphorylase activity"/>
    <property type="evidence" value="ECO:0007669"/>
    <property type="project" value="UniProtKB-EC"/>
</dbReference>
<evidence type="ECO:0000256" key="7">
    <source>
        <dbReference type="ARBA" id="ARBA00022726"/>
    </source>
</evidence>
<evidence type="ECO:0000256" key="11">
    <source>
        <dbReference type="ARBA" id="ARBA00023970"/>
    </source>
</evidence>
<dbReference type="EC" id="2.4.2.1" evidence="3 13"/>
<dbReference type="InterPro" id="IPR011270">
    <property type="entry name" value="Pur_Nuc_Pase_Ino/Guo-sp"/>
</dbReference>
<dbReference type="CTD" id="4860"/>
<keyword evidence="6 13" id="KW-0808">Transferase</keyword>
<evidence type="ECO:0000256" key="9">
    <source>
        <dbReference type="ARBA" id="ARBA00023929"/>
    </source>
</evidence>
<dbReference type="Gene3D" id="3.40.50.1580">
    <property type="entry name" value="Nucleoside phosphorylase domain"/>
    <property type="match status" value="1"/>
</dbReference>
<dbReference type="InParanoid" id="A0A6P7WZX7"/>
<dbReference type="NCBIfam" id="TIGR01697">
    <property type="entry name" value="PNPH-PUNA-XAPA"/>
    <property type="match status" value="1"/>
</dbReference>
<dbReference type="Pfam" id="PF01048">
    <property type="entry name" value="PNP_UDP_1"/>
    <property type="match status" value="1"/>
</dbReference>
<comment type="catalytic activity">
    <reaction evidence="11 13">
        <text>guanosine + phosphate = alpha-D-ribose 1-phosphate + guanine</text>
        <dbReference type="Rhea" id="RHEA:13233"/>
        <dbReference type="ChEBI" id="CHEBI:16235"/>
        <dbReference type="ChEBI" id="CHEBI:16750"/>
        <dbReference type="ChEBI" id="CHEBI:43474"/>
        <dbReference type="ChEBI" id="CHEBI:57720"/>
        <dbReference type="EC" id="2.4.2.1"/>
    </reaction>
</comment>
<dbReference type="OrthoDB" id="10261782at2759"/>
<dbReference type="PIRSF" id="PIRSF000477">
    <property type="entry name" value="PurNPase"/>
    <property type="match status" value="1"/>
</dbReference>
<dbReference type="InterPro" id="IPR035994">
    <property type="entry name" value="Nucleoside_phosphorylase_sf"/>
</dbReference>
<keyword evidence="16" id="KW-1185">Reference proteome</keyword>
<feature type="domain" description="Nucleoside phosphorylase" evidence="15">
    <location>
        <begin position="40"/>
        <end position="292"/>
    </location>
</feature>
<evidence type="ECO:0000256" key="13">
    <source>
        <dbReference type="PIRNR" id="PIRNR000477"/>
    </source>
</evidence>
<dbReference type="GO" id="GO:0005737">
    <property type="term" value="C:cytoplasm"/>
    <property type="evidence" value="ECO:0007669"/>
    <property type="project" value="TreeGrafter"/>
</dbReference>
<keyword evidence="5 13" id="KW-0328">Glycosyltransferase</keyword>
<evidence type="ECO:0000313" key="16">
    <source>
        <dbReference type="Proteomes" id="UP000515156"/>
    </source>
</evidence>
<dbReference type="AlphaFoldDB" id="A0A6P7WZX7"/>